<dbReference type="Proteomes" id="UP001152607">
    <property type="component" value="Unassembled WGS sequence"/>
</dbReference>
<evidence type="ECO:0000313" key="1">
    <source>
        <dbReference type="EMBL" id="CAI6332378.1"/>
    </source>
</evidence>
<proteinExistence type="predicted"/>
<accession>A0A9W4U9Y4</accession>
<comment type="caution">
    <text evidence="1">The sequence shown here is derived from an EMBL/GenBank/DDBJ whole genome shotgun (WGS) entry which is preliminary data.</text>
</comment>
<name>A0A9W4U9Y4_9PLEO</name>
<keyword evidence="2" id="KW-1185">Reference proteome</keyword>
<sequence length="58" mass="6236">MAKACTARHSPPPTDSVLLFALWSAPRRRHAFTTMSSPVRACSQIACDPPACAHQSSI</sequence>
<protein>
    <submittedName>
        <fullName evidence="1">Uncharacterized protein</fullName>
    </submittedName>
</protein>
<organism evidence="1 2">
    <name type="scientific">Periconia digitata</name>
    <dbReference type="NCBI Taxonomy" id="1303443"/>
    <lineage>
        <taxon>Eukaryota</taxon>
        <taxon>Fungi</taxon>
        <taxon>Dikarya</taxon>
        <taxon>Ascomycota</taxon>
        <taxon>Pezizomycotina</taxon>
        <taxon>Dothideomycetes</taxon>
        <taxon>Pleosporomycetidae</taxon>
        <taxon>Pleosporales</taxon>
        <taxon>Massarineae</taxon>
        <taxon>Periconiaceae</taxon>
        <taxon>Periconia</taxon>
    </lineage>
</organism>
<reference evidence="1" key="1">
    <citation type="submission" date="2023-01" db="EMBL/GenBank/DDBJ databases">
        <authorList>
            <person name="Van Ghelder C."/>
            <person name="Rancurel C."/>
        </authorList>
    </citation>
    <scope>NUCLEOTIDE SEQUENCE</scope>
    <source>
        <strain evidence="1">CNCM I-4278</strain>
    </source>
</reference>
<gene>
    <name evidence="1" type="ORF">PDIGIT_LOCUS5400</name>
</gene>
<dbReference type="AlphaFoldDB" id="A0A9W4U9Y4"/>
<dbReference type="EMBL" id="CAOQHR010000003">
    <property type="protein sequence ID" value="CAI6332378.1"/>
    <property type="molecule type" value="Genomic_DNA"/>
</dbReference>
<evidence type="ECO:0000313" key="2">
    <source>
        <dbReference type="Proteomes" id="UP001152607"/>
    </source>
</evidence>